<dbReference type="EMBL" id="JAPZCX010000055">
    <property type="protein sequence ID" value="MDN5071811.1"/>
    <property type="molecule type" value="Genomic_DNA"/>
</dbReference>
<sequence length="94" mass="9436">LPSALTHTFTGSGVSVISIVAFVLSTVKLSNVGAVVSPAFATTSTDVAPNSLISPSAHTSSPCADNGTSTDVVPAVIVTIEPSFNVTFISWSNA</sequence>
<feature type="non-terminal residue" evidence="1">
    <location>
        <position position="1"/>
    </location>
</feature>
<gene>
    <name evidence="1" type="ORF">O8C76_12330</name>
</gene>
<protein>
    <submittedName>
        <fullName evidence="1">Uncharacterized protein</fullName>
    </submittedName>
</protein>
<dbReference type="AlphaFoldDB" id="A0AAW7Q0G4"/>
<accession>A0AAW7Q0G4</accession>
<dbReference type="Proteomes" id="UP001170288">
    <property type="component" value="Unassembled WGS sequence"/>
</dbReference>
<name>A0AAW7Q0G4_9BACT</name>
<comment type="caution">
    <text evidence="1">The sequence shown here is derived from an EMBL/GenBank/DDBJ whole genome shotgun (WGS) entry which is preliminary data.</text>
</comment>
<organism evidence="1 2">
    <name type="scientific">Aliarcobacter butzleri</name>
    <dbReference type="NCBI Taxonomy" id="28197"/>
    <lineage>
        <taxon>Bacteria</taxon>
        <taxon>Pseudomonadati</taxon>
        <taxon>Campylobacterota</taxon>
        <taxon>Epsilonproteobacteria</taxon>
        <taxon>Campylobacterales</taxon>
        <taxon>Arcobacteraceae</taxon>
        <taxon>Aliarcobacter</taxon>
    </lineage>
</organism>
<reference evidence="1" key="1">
    <citation type="submission" date="2022-12" db="EMBL/GenBank/DDBJ databases">
        <authorList>
            <person name="Uljanovas D."/>
        </authorList>
    </citation>
    <scope>NUCLEOTIDE SEQUENCE</scope>
    <source>
        <strain evidence="1">RCM69</strain>
    </source>
</reference>
<evidence type="ECO:0000313" key="1">
    <source>
        <dbReference type="EMBL" id="MDN5071811.1"/>
    </source>
</evidence>
<reference evidence="1" key="2">
    <citation type="journal article" date="2023" name="Microorganisms">
        <title>Genomic Characterization of Arcobacter butzleri Strains Isolated from Various Sources in Lithuania.</title>
        <authorList>
            <person name="Uljanovas D."/>
            <person name="Golz G."/>
            <person name="Fleischmann S."/>
            <person name="Kudirkiene E."/>
            <person name="Kasetiene N."/>
            <person name="Grineviciene A."/>
            <person name="Tamuleviciene E."/>
            <person name="Aksomaitiene J."/>
            <person name="Alter T."/>
            <person name="Malakauskas M."/>
        </authorList>
    </citation>
    <scope>NUCLEOTIDE SEQUENCE</scope>
    <source>
        <strain evidence="1">RCM69</strain>
    </source>
</reference>
<proteinExistence type="predicted"/>
<evidence type="ECO:0000313" key="2">
    <source>
        <dbReference type="Proteomes" id="UP001170288"/>
    </source>
</evidence>